<accession>A0A674MQG0</accession>
<dbReference type="PANTHER" id="PTHR16193:SF0">
    <property type="entry name" value="TETRATRICOPEPTIDE REPEAT PROTEIN 27"/>
    <property type="match status" value="1"/>
</dbReference>
<keyword evidence="2 5" id="KW-0802">TPR repeat</keyword>
<sequence>MSLRTEISILRGFFTPEEAAAWKLNSGTGEVGSLLESLMEGDFEAVLQNQHILDLLAGDGSGADEDIEAYLEGRVSLYLTCGPCDDQRTRELVLLVLAASCLHLFAQSNWTGPSVSIALCDLLPPALTAQTHTLAEALRSHLLLDGESVYTLVANPFLLLLARVILVKCSSRMLSLQLVPWWTLRYISLHQQILEDCSPQLHSLAQMMKCEPGLSEHCTLATQFHLECSYISLMYYDYKLAKEHIRKAQELSGLDISMTGALGKRTHFQQKNLAQLVLQVERKEEQAKASREDSPSYTPPSMLPRVSDYRLNDDTVLDHISFAEPGQYDLPDLRAEEQAVMLGVCTDFQKNNPVHRLTEEQLLAFTSCILSQPKFWAVHVSALCLRTSLEKGSSRRAERGMMQLQGSDLNLLVSCMDHPKTENILSLLTSTVFPLFCSSVQAEEVVRRELEKKETPSLYCLLGDILKDHQYYDRAWELSGRRSARAMRSKALLHLQNKELQQGVSCFQESLRINTIQLGVWFALGCAYLALEDYEGAARGFHRCVGLEPDNAEAWNNLSTAYIRLRMKQKAFHTLREALKCNFEHWQIWENYITVCTDIGDFSEAVSAYHRLMDLRENYKDVQILQILVGAVVENLTDSHGEPAATMLPKMKELLGRVGARHSSDAHVWQAYARLYGDGHSSSPEDNEKVSILSHILTYYDVYICILRSSDGILTVGCSNARRDSAQALQTVSTSRLTLSSLSARAKVIRITCSIIIKTVLPILGLLSSVWTQLV</sequence>
<dbReference type="PROSITE" id="PS50005">
    <property type="entry name" value="TPR"/>
    <property type="match status" value="1"/>
</dbReference>
<reference evidence="7" key="3">
    <citation type="submission" date="2025-09" db="UniProtKB">
        <authorList>
            <consortium name="Ensembl"/>
        </authorList>
    </citation>
    <scope>IDENTIFICATION</scope>
</reference>
<comment type="similarity">
    <text evidence="3">Belongs to the TTC27 family.</text>
</comment>
<feature type="compositionally biased region" description="Basic and acidic residues" evidence="6">
    <location>
        <begin position="284"/>
        <end position="294"/>
    </location>
</feature>
<dbReference type="PANTHER" id="PTHR16193">
    <property type="entry name" value="TETRATRICOPEPTIDE REPEAT PROTEIN 27"/>
    <property type="match status" value="1"/>
</dbReference>
<dbReference type="Ensembl" id="ENSTRUT00000089747.1">
    <property type="protein sequence ID" value="ENSTRUP00000063727.1"/>
    <property type="gene ID" value="ENSTRUG00000025537.2"/>
</dbReference>
<keyword evidence="1" id="KW-0677">Repeat</keyword>
<evidence type="ECO:0000313" key="8">
    <source>
        <dbReference type="Proteomes" id="UP000005226"/>
    </source>
</evidence>
<dbReference type="InterPro" id="IPR019734">
    <property type="entry name" value="TPR_rpt"/>
</dbReference>
<dbReference type="Proteomes" id="UP000005226">
    <property type="component" value="Chromosome 4"/>
</dbReference>
<evidence type="ECO:0000256" key="2">
    <source>
        <dbReference type="ARBA" id="ARBA00022803"/>
    </source>
</evidence>
<reference evidence="7 8" key="1">
    <citation type="journal article" date="2011" name="Genome Biol. Evol.">
        <title>Integration of the genetic map and genome assembly of fugu facilitates insights into distinct features of genome evolution in teleosts and mammals.</title>
        <authorList>
            <person name="Kai W."/>
            <person name="Kikuchi K."/>
            <person name="Tohari S."/>
            <person name="Chew A.K."/>
            <person name="Tay A."/>
            <person name="Fujiwara A."/>
            <person name="Hosoya S."/>
            <person name="Suetake H."/>
            <person name="Naruse K."/>
            <person name="Brenner S."/>
            <person name="Suzuki Y."/>
            <person name="Venkatesh B."/>
        </authorList>
    </citation>
    <scope>NUCLEOTIDE SEQUENCE [LARGE SCALE GENOMIC DNA]</scope>
</reference>
<evidence type="ECO:0000256" key="6">
    <source>
        <dbReference type="SAM" id="MobiDB-lite"/>
    </source>
</evidence>
<evidence type="ECO:0000256" key="3">
    <source>
        <dbReference type="ARBA" id="ARBA00024020"/>
    </source>
</evidence>
<evidence type="ECO:0000256" key="5">
    <source>
        <dbReference type="PROSITE-ProRule" id="PRU00339"/>
    </source>
</evidence>
<gene>
    <name evidence="7" type="primary">ttc27</name>
</gene>
<dbReference type="GeneTree" id="ENSGT00500000044929"/>
<reference evidence="7" key="2">
    <citation type="submission" date="2025-08" db="UniProtKB">
        <authorList>
            <consortium name="Ensembl"/>
        </authorList>
    </citation>
    <scope>IDENTIFICATION</scope>
</reference>
<dbReference type="SMART" id="SM00028">
    <property type="entry name" value="TPR"/>
    <property type="match status" value="4"/>
</dbReference>
<dbReference type="AlphaFoldDB" id="A0A674MQG0"/>
<dbReference type="InterPro" id="IPR011990">
    <property type="entry name" value="TPR-like_helical_dom_sf"/>
</dbReference>
<dbReference type="InterPro" id="IPR044244">
    <property type="entry name" value="TTC27/Emw1"/>
</dbReference>
<feature type="region of interest" description="Disordered" evidence="6">
    <location>
        <begin position="284"/>
        <end position="306"/>
    </location>
</feature>
<name>A0A674MQG0_TAKRU</name>
<evidence type="ECO:0000256" key="1">
    <source>
        <dbReference type="ARBA" id="ARBA00022737"/>
    </source>
</evidence>
<dbReference type="Gene3D" id="1.25.40.10">
    <property type="entry name" value="Tetratricopeptide repeat domain"/>
    <property type="match status" value="1"/>
</dbReference>
<evidence type="ECO:0000256" key="4">
    <source>
        <dbReference type="ARBA" id="ARBA00024124"/>
    </source>
</evidence>
<dbReference type="SUPFAM" id="SSF48452">
    <property type="entry name" value="TPR-like"/>
    <property type="match status" value="1"/>
</dbReference>
<feature type="repeat" description="TPR" evidence="5">
    <location>
        <begin position="518"/>
        <end position="551"/>
    </location>
</feature>
<keyword evidence="8" id="KW-1185">Reference proteome</keyword>
<protein>
    <recommendedName>
        <fullName evidence="4">Tetratricopeptide repeat protein 27</fullName>
    </recommendedName>
</protein>
<organism evidence="7 8">
    <name type="scientific">Takifugu rubripes</name>
    <name type="common">Japanese pufferfish</name>
    <name type="synonym">Fugu rubripes</name>
    <dbReference type="NCBI Taxonomy" id="31033"/>
    <lineage>
        <taxon>Eukaryota</taxon>
        <taxon>Metazoa</taxon>
        <taxon>Chordata</taxon>
        <taxon>Craniata</taxon>
        <taxon>Vertebrata</taxon>
        <taxon>Euteleostomi</taxon>
        <taxon>Actinopterygii</taxon>
        <taxon>Neopterygii</taxon>
        <taxon>Teleostei</taxon>
        <taxon>Neoteleostei</taxon>
        <taxon>Acanthomorphata</taxon>
        <taxon>Eupercaria</taxon>
        <taxon>Tetraodontiformes</taxon>
        <taxon>Tetradontoidea</taxon>
        <taxon>Tetraodontidae</taxon>
        <taxon>Takifugu</taxon>
    </lineage>
</organism>
<evidence type="ECO:0000313" key="7">
    <source>
        <dbReference type="Ensembl" id="ENSTRUP00000063727.1"/>
    </source>
</evidence>
<dbReference type="Pfam" id="PF13432">
    <property type="entry name" value="TPR_16"/>
    <property type="match status" value="1"/>
</dbReference>
<proteinExistence type="inferred from homology"/>